<reference evidence="1 2" key="1">
    <citation type="submission" date="2015-09" db="EMBL/GenBank/DDBJ databases">
        <title>Draft genome sequence of Kouleothrix aurantiaca JCM 19913.</title>
        <authorList>
            <person name="Hemp J."/>
        </authorList>
    </citation>
    <scope>NUCLEOTIDE SEQUENCE [LARGE SCALE GENOMIC DNA]</scope>
    <source>
        <strain evidence="1 2">COM-B</strain>
    </source>
</reference>
<sequence>MASELQPTLETLAGQPSIAALAQQIAQPGGRVHAAPALTAARPPLLAALAQQVAPPLLYLVQNTDLALRAR</sequence>
<organism evidence="1 2">
    <name type="scientific">Kouleothrix aurantiaca</name>
    <dbReference type="NCBI Taxonomy" id="186479"/>
    <lineage>
        <taxon>Bacteria</taxon>
        <taxon>Bacillati</taxon>
        <taxon>Chloroflexota</taxon>
        <taxon>Chloroflexia</taxon>
        <taxon>Chloroflexales</taxon>
        <taxon>Roseiflexineae</taxon>
        <taxon>Roseiflexaceae</taxon>
        <taxon>Kouleothrix</taxon>
    </lineage>
</organism>
<accession>A0A0N8PS08</accession>
<dbReference type="AlphaFoldDB" id="A0A0N8PS08"/>
<keyword evidence="2" id="KW-1185">Reference proteome</keyword>
<dbReference type="Proteomes" id="UP000050509">
    <property type="component" value="Unassembled WGS sequence"/>
</dbReference>
<evidence type="ECO:0000313" key="2">
    <source>
        <dbReference type="Proteomes" id="UP000050509"/>
    </source>
</evidence>
<protein>
    <submittedName>
        <fullName evidence="1">Uncharacterized protein</fullName>
    </submittedName>
</protein>
<feature type="non-terminal residue" evidence="1">
    <location>
        <position position="71"/>
    </location>
</feature>
<comment type="caution">
    <text evidence="1">The sequence shown here is derived from an EMBL/GenBank/DDBJ whole genome shotgun (WGS) entry which is preliminary data.</text>
</comment>
<proteinExistence type="predicted"/>
<dbReference type="EMBL" id="LJCR01000926">
    <property type="protein sequence ID" value="KPV51405.1"/>
    <property type="molecule type" value="Genomic_DNA"/>
</dbReference>
<name>A0A0N8PS08_9CHLR</name>
<gene>
    <name evidence="1" type="ORF">SE17_21360</name>
</gene>
<evidence type="ECO:0000313" key="1">
    <source>
        <dbReference type="EMBL" id="KPV51405.1"/>
    </source>
</evidence>